<evidence type="ECO:0000313" key="12">
    <source>
        <dbReference type="Proteomes" id="UP001140172"/>
    </source>
</evidence>
<dbReference type="EMBL" id="JANBUM010000056">
    <property type="protein sequence ID" value="KAJ2786536.1"/>
    <property type="molecule type" value="Genomic_DNA"/>
</dbReference>
<keyword evidence="7 9" id="KW-0175">Coiled coil</keyword>
<keyword evidence="5" id="KW-0130">Cell adhesion</keyword>
<feature type="compositionally biased region" description="Acidic residues" evidence="10">
    <location>
        <begin position="296"/>
        <end position="313"/>
    </location>
</feature>
<dbReference type="GO" id="GO:0007155">
    <property type="term" value="P:cell adhesion"/>
    <property type="evidence" value="ECO:0007669"/>
    <property type="project" value="UniProtKB-KW"/>
</dbReference>
<evidence type="ECO:0000256" key="9">
    <source>
        <dbReference type="SAM" id="Coils"/>
    </source>
</evidence>
<accession>A0A9W8LMJ5</accession>
<sequence length="631" mass="70154">MWGEDSRYDAAEERNGQANMGYDSFDELGDSRMDSVDRAAPHTYGGIRQMEQTSATSAREHSASTGMNPYAMLHHINRELMEAGLPSPLLLVEQPECLEDNQRIVECLVALLEQHKRDAGVREGLGDELRRAMGEEDQLRSALARSQRELDASQRDAAVTRIRWQEAERLHGETEMQRKQTAQELRATRATMAQARAQFQHEAKKRDGEAGKLRERMQKLITDKYRSAKISFELVNPALKGLQPVDKGGRELAAFRRMAEDYEANQGKLVERVSLLEDLLRGVREALAALRAEFGEPGESDESAEAPAEEGAGDEMSAVDGGRAMALVAAVRRALYRERAEQHQQRATEPSVDAGELEQRDTLIASQKDEITRLRSEVSDLSNVLAEQKRMLDAAMEQDTAGRRMSMDSLSGEQIEYERAELRREQAQLAGERQKFTEAAIELGNERAELKRRVEAFEREREEFYRGKPGGSTEALVAGLPETPQWMRGMDAAALATPAMMRSMQAAETPTQQMLASMFMQGAGAITGTLRPQSRSSGASSLTPVRPVGVRTPVDVRSGRQPRTCTRPGCAAHAHHEHEDGSGAPRMELKPPVPRFGRARRSEQEDRPAVGSRHNPIGRPAPRTNAADIFK</sequence>
<dbReference type="Pfam" id="PF11559">
    <property type="entry name" value="ADIP"/>
    <property type="match status" value="1"/>
</dbReference>
<evidence type="ECO:0000256" key="6">
    <source>
        <dbReference type="ARBA" id="ARBA00022949"/>
    </source>
</evidence>
<evidence type="ECO:0000256" key="10">
    <source>
        <dbReference type="SAM" id="MobiDB-lite"/>
    </source>
</evidence>
<dbReference type="InterPro" id="IPR052300">
    <property type="entry name" value="Adhesion_Centrosome_assoc"/>
</dbReference>
<name>A0A9W8LMJ5_9FUNG</name>
<evidence type="ECO:0000256" key="5">
    <source>
        <dbReference type="ARBA" id="ARBA00022889"/>
    </source>
</evidence>
<proteinExistence type="inferred from homology"/>
<keyword evidence="6" id="KW-0965">Cell junction</keyword>
<feature type="region of interest" description="Disordered" evidence="10">
    <location>
        <begin position="293"/>
        <end position="316"/>
    </location>
</feature>
<feature type="compositionally biased region" description="Polar residues" evidence="10">
    <location>
        <begin position="530"/>
        <end position="543"/>
    </location>
</feature>
<gene>
    <name evidence="11" type="ORF">GGI15_001440</name>
</gene>
<comment type="subcellular location">
    <subcellularLocation>
        <location evidence="1">Cell junction</location>
    </subcellularLocation>
    <subcellularLocation>
        <location evidence="2">Cytoplasm</location>
        <location evidence="2">Cytoskeleton</location>
        <location evidence="2">Microtubule organizing center</location>
        <location evidence="2">Centrosome</location>
    </subcellularLocation>
</comment>
<organism evidence="11 12">
    <name type="scientific">Coemansia interrupta</name>
    <dbReference type="NCBI Taxonomy" id="1126814"/>
    <lineage>
        <taxon>Eukaryota</taxon>
        <taxon>Fungi</taxon>
        <taxon>Fungi incertae sedis</taxon>
        <taxon>Zoopagomycota</taxon>
        <taxon>Kickxellomycotina</taxon>
        <taxon>Kickxellomycetes</taxon>
        <taxon>Kickxellales</taxon>
        <taxon>Kickxellaceae</taxon>
        <taxon>Coemansia</taxon>
    </lineage>
</organism>
<comment type="caution">
    <text evidence="11">The sequence shown here is derived from an EMBL/GenBank/DDBJ whole genome shotgun (WGS) entry which is preliminary data.</text>
</comment>
<comment type="similarity">
    <text evidence="3">Belongs to the ADIP family.</text>
</comment>
<evidence type="ECO:0000256" key="1">
    <source>
        <dbReference type="ARBA" id="ARBA00004282"/>
    </source>
</evidence>
<evidence type="ECO:0000256" key="2">
    <source>
        <dbReference type="ARBA" id="ARBA00004300"/>
    </source>
</evidence>
<dbReference type="GO" id="GO:0035735">
    <property type="term" value="P:intraciliary transport involved in cilium assembly"/>
    <property type="evidence" value="ECO:0007669"/>
    <property type="project" value="TreeGrafter"/>
</dbReference>
<feature type="region of interest" description="Disordered" evidence="10">
    <location>
        <begin position="1"/>
        <end position="63"/>
    </location>
</feature>
<protein>
    <submittedName>
        <fullName evidence="11">Uncharacterized protein</fullName>
    </submittedName>
</protein>
<dbReference type="PANTHER" id="PTHR46507:SF4">
    <property type="entry name" value="SSX FAMILY MEMBER 2 INTERACTING PROTEIN"/>
    <property type="match status" value="1"/>
</dbReference>
<feature type="compositionally biased region" description="Low complexity" evidence="10">
    <location>
        <begin position="544"/>
        <end position="556"/>
    </location>
</feature>
<dbReference type="Proteomes" id="UP001140172">
    <property type="component" value="Unassembled WGS sequence"/>
</dbReference>
<evidence type="ECO:0000256" key="7">
    <source>
        <dbReference type="ARBA" id="ARBA00023054"/>
    </source>
</evidence>
<dbReference type="PANTHER" id="PTHR46507">
    <property type="entry name" value="AFADIN- AND ALPHA-ACTININ-BINDING PROTEIN"/>
    <property type="match status" value="1"/>
</dbReference>
<evidence type="ECO:0000313" key="11">
    <source>
        <dbReference type="EMBL" id="KAJ2786536.1"/>
    </source>
</evidence>
<feature type="region of interest" description="Disordered" evidence="10">
    <location>
        <begin position="530"/>
        <end position="631"/>
    </location>
</feature>
<keyword evidence="8" id="KW-0206">Cytoskeleton</keyword>
<dbReference type="OrthoDB" id="312015at2759"/>
<evidence type="ECO:0000256" key="4">
    <source>
        <dbReference type="ARBA" id="ARBA00022490"/>
    </source>
</evidence>
<feature type="compositionally biased region" description="Polar residues" evidence="10">
    <location>
        <begin position="50"/>
        <end position="63"/>
    </location>
</feature>
<keyword evidence="12" id="KW-1185">Reference proteome</keyword>
<feature type="compositionally biased region" description="Basic and acidic residues" evidence="10">
    <location>
        <begin position="29"/>
        <end position="40"/>
    </location>
</feature>
<reference evidence="11" key="1">
    <citation type="submission" date="2022-07" db="EMBL/GenBank/DDBJ databases">
        <title>Phylogenomic reconstructions and comparative analyses of Kickxellomycotina fungi.</title>
        <authorList>
            <person name="Reynolds N.K."/>
            <person name="Stajich J.E."/>
            <person name="Barry K."/>
            <person name="Grigoriev I.V."/>
            <person name="Crous P."/>
            <person name="Smith M.E."/>
        </authorList>
    </citation>
    <scope>NUCLEOTIDE SEQUENCE</scope>
    <source>
        <strain evidence="11">BCRC 34489</strain>
    </source>
</reference>
<evidence type="ECO:0000256" key="8">
    <source>
        <dbReference type="ARBA" id="ARBA00023212"/>
    </source>
</evidence>
<dbReference type="AlphaFoldDB" id="A0A9W8LMJ5"/>
<feature type="compositionally biased region" description="Basic and acidic residues" evidence="10">
    <location>
        <begin position="1"/>
        <end position="15"/>
    </location>
</feature>
<evidence type="ECO:0000256" key="3">
    <source>
        <dbReference type="ARBA" id="ARBA00009291"/>
    </source>
</evidence>
<dbReference type="InterPro" id="IPR021622">
    <property type="entry name" value="Afadin/alpha-actinin-bd"/>
</dbReference>
<feature type="coiled-coil region" evidence="9">
    <location>
        <begin position="364"/>
        <end position="467"/>
    </location>
</feature>
<feature type="coiled-coil region" evidence="9">
    <location>
        <begin position="129"/>
        <end position="198"/>
    </location>
</feature>
<dbReference type="GO" id="GO:0036064">
    <property type="term" value="C:ciliary basal body"/>
    <property type="evidence" value="ECO:0007669"/>
    <property type="project" value="TreeGrafter"/>
</dbReference>
<keyword evidence="4" id="KW-0963">Cytoplasm</keyword>